<comment type="caution">
    <text evidence="1">The sequence shown here is derived from an EMBL/GenBank/DDBJ whole genome shotgun (WGS) entry which is preliminary data.</text>
</comment>
<dbReference type="EMBL" id="APAU02000005">
    <property type="protein sequence ID" value="EUB63758.1"/>
    <property type="molecule type" value="Genomic_DNA"/>
</dbReference>
<gene>
    <name evidence="1" type="ORF">EGR_01381</name>
</gene>
<sequence>MFKWFNQFHLKESTPTQSVNLLGRKHLQVPQKAEKVPKMTEALHSVLRIICALNNHSILKKLKISRKSLTK</sequence>
<dbReference type="Proteomes" id="UP000019149">
    <property type="component" value="Unassembled WGS sequence"/>
</dbReference>
<dbReference type="KEGG" id="egl:EGR_01381"/>
<organism evidence="1 2">
    <name type="scientific">Echinococcus granulosus</name>
    <name type="common">Hydatid tapeworm</name>
    <dbReference type="NCBI Taxonomy" id="6210"/>
    <lineage>
        <taxon>Eukaryota</taxon>
        <taxon>Metazoa</taxon>
        <taxon>Spiralia</taxon>
        <taxon>Lophotrochozoa</taxon>
        <taxon>Platyhelminthes</taxon>
        <taxon>Cestoda</taxon>
        <taxon>Eucestoda</taxon>
        <taxon>Cyclophyllidea</taxon>
        <taxon>Taeniidae</taxon>
        <taxon>Echinococcus</taxon>
        <taxon>Echinococcus granulosus group</taxon>
    </lineage>
</organism>
<evidence type="ECO:0000313" key="1">
    <source>
        <dbReference type="EMBL" id="EUB63758.1"/>
    </source>
</evidence>
<dbReference type="CTD" id="36337096"/>
<name>W6URB0_ECHGR</name>
<reference evidence="1 2" key="1">
    <citation type="journal article" date="2013" name="Nat. Genet.">
        <title>The genome of the hydatid tapeworm Echinococcus granulosus.</title>
        <authorList>
            <person name="Zheng H."/>
            <person name="Zhang W."/>
            <person name="Zhang L."/>
            <person name="Zhang Z."/>
            <person name="Li J."/>
            <person name="Lu G."/>
            <person name="Zhu Y."/>
            <person name="Wang Y."/>
            <person name="Huang Y."/>
            <person name="Liu J."/>
            <person name="Kang H."/>
            <person name="Chen J."/>
            <person name="Wang L."/>
            <person name="Chen A."/>
            <person name="Yu S."/>
            <person name="Gao Z."/>
            <person name="Jin L."/>
            <person name="Gu W."/>
            <person name="Wang Z."/>
            <person name="Zhao L."/>
            <person name="Shi B."/>
            <person name="Wen H."/>
            <person name="Lin R."/>
            <person name="Jones M.K."/>
            <person name="Brejova B."/>
            <person name="Vinar T."/>
            <person name="Zhao G."/>
            <person name="McManus D.P."/>
            <person name="Chen Z."/>
            <person name="Zhou Y."/>
            <person name="Wang S."/>
        </authorList>
    </citation>
    <scope>NUCLEOTIDE SEQUENCE [LARGE SCALE GENOMIC DNA]</scope>
</reference>
<dbReference type="GeneID" id="36337096"/>
<accession>W6URB0</accession>
<dbReference type="RefSeq" id="XP_024354954.1">
    <property type="nucleotide sequence ID" value="XM_024490630.1"/>
</dbReference>
<evidence type="ECO:0000313" key="2">
    <source>
        <dbReference type="Proteomes" id="UP000019149"/>
    </source>
</evidence>
<proteinExistence type="predicted"/>
<dbReference type="AlphaFoldDB" id="W6URB0"/>
<keyword evidence="2" id="KW-1185">Reference proteome</keyword>
<protein>
    <submittedName>
        <fullName evidence="1">Uncharacterized protein</fullName>
    </submittedName>
</protein>